<dbReference type="Proteomes" id="UP000789706">
    <property type="component" value="Unassembled WGS sequence"/>
</dbReference>
<feature type="non-terminal residue" evidence="2">
    <location>
        <position position="1"/>
    </location>
</feature>
<dbReference type="AlphaFoldDB" id="A0A9N9EBI0"/>
<feature type="compositionally biased region" description="Polar residues" evidence="1">
    <location>
        <begin position="21"/>
        <end position="31"/>
    </location>
</feature>
<feature type="non-terminal residue" evidence="2">
    <location>
        <position position="96"/>
    </location>
</feature>
<protein>
    <submittedName>
        <fullName evidence="2">243_t:CDS:1</fullName>
    </submittedName>
</protein>
<accession>A0A9N9EBI0</accession>
<dbReference type="EMBL" id="CAJVPK010009524">
    <property type="protein sequence ID" value="CAG8667231.1"/>
    <property type="molecule type" value="Genomic_DNA"/>
</dbReference>
<name>A0A9N9EBI0_9GLOM</name>
<evidence type="ECO:0000313" key="2">
    <source>
        <dbReference type="EMBL" id="CAG8667231.1"/>
    </source>
</evidence>
<reference evidence="2" key="1">
    <citation type="submission" date="2021-06" db="EMBL/GenBank/DDBJ databases">
        <authorList>
            <person name="Kallberg Y."/>
            <person name="Tangrot J."/>
            <person name="Rosling A."/>
        </authorList>
    </citation>
    <scope>NUCLEOTIDE SEQUENCE</scope>
    <source>
        <strain evidence="2">AZ414A</strain>
    </source>
</reference>
<organism evidence="2 3">
    <name type="scientific">Diversispora eburnea</name>
    <dbReference type="NCBI Taxonomy" id="1213867"/>
    <lineage>
        <taxon>Eukaryota</taxon>
        <taxon>Fungi</taxon>
        <taxon>Fungi incertae sedis</taxon>
        <taxon>Mucoromycota</taxon>
        <taxon>Glomeromycotina</taxon>
        <taxon>Glomeromycetes</taxon>
        <taxon>Diversisporales</taxon>
        <taxon>Diversisporaceae</taxon>
        <taxon>Diversispora</taxon>
    </lineage>
</organism>
<sequence>DKSDESEVISVRRKKSKKTKLNSGQSTQFIPTDNDMKEDSYTEIQETGSNNNIDQQQKIGENEIELDLQEPSVVRIIKGNSEGLDWDAVMQKVEAY</sequence>
<evidence type="ECO:0000256" key="1">
    <source>
        <dbReference type="SAM" id="MobiDB-lite"/>
    </source>
</evidence>
<proteinExistence type="predicted"/>
<feature type="compositionally biased region" description="Basic residues" evidence="1">
    <location>
        <begin position="11"/>
        <end position="20"/>
    </location>
</feature>
<feature type="region of interest" description="Disordered" evidence="1">
    <location>
        <begin position="1"/>
        <end position="34"/>
    </location>
</feature>
<gene>
    <name evidence="2" type="ORF">DEBURN_LOCUS11973</name>
</gene>
<comment type="caution">
    <text evidence="2">The sequence shown here is derived from an EMBL/GenBank/DDBJ whole genome shotgun (WGS) entry which is preliminary data.</text>
</comment>
<keyword evidence="3" id="KW-1185">Reference proteome</keyword>
<evidence type="ECO:0000313" key="3">
    <source>
        <dbReference type="Proteomes" id="UP000789706"/>
    </source>
</evidence>